<protein>
    <submittedName>
        <fullName evidence="1">Uncharacterized protein</fullName>
    </submittedName>
</protein>
<proteinExistence type="predicted"/>
<dbReference type="AlphaFoldDB" id="A0A3M0L2C7"/>
<dbReference type="Proteomes" id="UP000269221">
    <property type="component" value="Unassembled WGS sequence"/>
</dbReference>
<accession>A0A3M0L2C7</accession>
<keyword evidence="2" id="KW-1185">Reference proteome</keyword>
<dbReference type="EMBL" id="QRBI01000106">
    <property type="protein sequence ID" value="RMC13447.1"/>
    <property type="molecule type" value="Genomic_DNA"/>
</dbReference>
<gene>
    <name evidence="1" type="ORF">DUI87_10985</name>
</gene>
<comment type="caution">
    <text evidence="1">The sequence shown here is derived from an EMBL/GenBank/DDBJ whole genome shotgun (WGS) entry which is preliminary data.</text>
</comment>
<organism evidence="1 2">
    <name type="scientific">Hirundo rustica rustica</name>
    <dbReference type="NCBI Taxonomy" id="333673"/>
    <lineage>
        <taxon>Eukaryota</taxon>
        <taxon>Metazoa</taxon>
        <taxon>Chordata</taxon>
        <taxon>Craniata</taxon>
        <taxon>Vertebrata</taxon>
        <taxon>Euteleostomi</taxon>
        <taxon>Archelosauria</taxon>
        <taxon>Archosauria</taxon>
        <taxon>Dinosauria</taxon>
        <taxon>Saurischia</taxon>
        <taxon>Theropoda</taxon>
        <taxon>Coelurosauria</taxon>
        <taxon>Aves</taxon>
        <taxon>Neognathae</taxon>
        <taxon>Neoaves</taxon>
        <taxon>Telluraves</taxon>
        <taxon>Australaves</taxon>
        <taxon>Passeriformes</taxon>
        <taxon>Sylvioidea</taxon>
        <taxon>Hirundinidae</taxon>
        <taxon>Hirundo</taxon>
    </lineage>
</organism>
<evidence type="ECO:0000313" key="2">
    <source>
        <dbReference type="Proteomes" id="UP000269221"/>
    </source>
</evidence>
<name>A0A3M0L2C7_HIRRU</name>
<dbReference type="OrthoDB" id="10441685at2759"/>
<evidence type="ECO:0000313" key="1">
    <source>
        <dbReference type="EMBL" id="RMC13447.1"/>
    </source>
</evidence>
<reference evidence="1 2" key="1">
    <citation type="submission" date="2018-07" db="EMBL/GenBank/DDBJ databases">
        <title>A high quality draft genome assembly of the barn swallow (H. rustica rustica).</title>
        <authorList>
            <person name="Formenti G."/>
            <person name="Chiara M."/>
            <person name="Poveda L."/>
            <person name="Francoijs K.-J."/>
            <person name="Bonisoli-Alquati A."/>
            <person name="Canova L."/>
            <person name="Gianfranceschi L."/>
            <person name="Horner D.S."/>
            <person name="Saino N."/>
        </authorList>
    </citation>
    <scope>NUCLEOTIDE SEQUENCE [LARGE SCALE GENOMIC DNA]</scope>
    <source>
        <strain evidence="1">Chelidonia</strain>
        <tissue evidence="1">Blood</tissue>
    </source>
</reference>
<sequence>MDETNSDSGRTSRITQIGKRKSCSAETIAANEERGSQSEDNIYTNVWSILNHKIEKIPCQQVPSVKFIFIGP</sequence>